<keyword evidence="5" id="KW-1185">Reference proteome</keyword>
<evidence type="ECO:0000313" key="5">
    <source>
        <dbReference type="Proteomes" id="UP000013968"/>
    </source>
</evidence>
<keyword evidence="2" id="KW-0472">Membrane</keyword>
<evidence type="ECO:0000256" key="2">
    <source>
        <dbReference type="SAM" id="Phobius"/>
    </source>
</evidence>
<dbReference type="PATRIC" id="fig|1156913.3.peg.4421"/>
<gene>
    <name evidence="4" type="ORF">AORI_4336</name>
</gene>
<dbReference type="InterPro" id="IPR011646">
    <property type="entry name" value="KAP_P-loop"/>
</dbReference>
<keyword evidence="2" id="KW-0812">Transmembrane</keyword>
<reference evidence="4 5" key="1">
    <citation type="journal article" date="2013" name="BMC Genomics">
        <title>ContigScape: a Cytoscape plugin facilitating microbial genome gap closing.</title>
        <authorList>
            <person name="Tang B."/>
            <person name="Wang Q."/>
            <person name="Yang M."/>
            <person name="Xie F."/>
            <person name="Zhu Y."/>
            <person name="Zhuo Y."/>
            <person name="Wang S."/>
            <person name="Gao H."/>
            <person name="Ding X."/>
            <person name="Zhang L."/>
            <person name="Zhao G."/>
            <person name="Zheng H."/>
        </authorList>
    </citation>
    <scope>NUCLEOTIDE SEQUENCE [LARGE SCALE GENOMIC DNA]</scope>
    <source>
        <strain evidence="4 5">HCCB10007</strain>
    </source>
</reference>
<feature type="transmembrane region" description="Helical" evidence="2">
    <location>
        <begin position="450"/>
        <end position="468"/>
    </location>
</feature>
<feature type="compositionally biased region" description="Pro residues" evidence="1">
    <location>
        <begin position="685"/>
        <end position="694"/>
    </location>
</feature>
<protein>
    <submittedName>
        <fullName evidence="4">KAP family P-loop domain-containing protein</fullName>
    </submittedName>
</protein>
<dbReference type="Pfam" id="PF07693">
    <property type="entry name" value="KAP_NTPase"/>
    <property type="match status" value="1"/>
</dbReference>
<sequence>MVLVRDVDPAHLLKNLPIGGELHPYLPRDVDQDVRAALSAAPFTLIVYEHNSGVRRTAYEALLASYPDYELIIRPRSTDLARQRGAATAVVWLDDELDAKFTDLSRPLTAWLGRHTVRRALGVIREDRYESEVLREALGPLRPTIVRLAAGLSGGERLVADQMFPAAAPVRQAGQLAGLPAAIRPPKPIQSPDPFAAHVADYRPDTDDGVDRLGIGTDVRMLADLVVSRMITPPLSIGLFGSWGSGKSFFMRQMQLRVRELADSARTAETEAGAHGKSVSSYCSSVRQISFNAWHYSEANLLASLATHIFDNLAASGAENDLQRQADLLAERRKTEKTLLGRLSAVRLERRTLTAQQKQASRRRRKPREYVRAVFDSLTDADKAWIASRIGVDRPTAEDLERLAQETGGLRSDVAEFWRRLRQDPVPLLVLIGGLVTVLVVTLLVGRSQVSGVLGGLTVVSSVLTVVLRMRASAERIHQALDKLGGPSEEDEETERRLAELDAESDRLEKAVAELAPGLDLVSFAESRVSDYVEHLGVVSLLRKDLETFATMLAEVPHGSGKIERTVLYIDDLDRCPPKVVVQVLEAIHLLLALPVFVVVVGVDSRWLKKAVEQHYEQMLGDDPETFAENYLEKIFQVPFTLSPMDDPGFAGLVRGLAETEVPDSTPAPAPAGTGLATGDRPPATVAPPLPSEAPAPSSEQSTIDVRPPRLVISSAELDFLPTLAPFIRSPRAAKRLLNLYRLLRARFSGEELAGFLADGDREAPFRAVLVLLAVHVGHPDAVRWFTNLDGTDPGDSALEIVSSMNDHELRPKLERGLSGDSWPLLAGSYQRWLPLVNRFSFARERSMSGPR</sequence>
<organism evidence="4 5">
    <name type="scientific">Amycolatopsis keratiniphila</name>
    <dbReference type="NCBI Taxonomy" id="129921"/>
    <lineage>
        <taxon>Bacteria</taxon>
        <taxon>Bacillati</taxon>
        <taxon>Actinomycetota</taxon>
        <taxon>Actinomycetes</taxon>
        <taxon>Pseudonocardiales</taxon>
        <taxon>Pseudonocardiaceae</taxon>
        <taxon>Amycolatopsis</taxon>
        <taxon>Amycolatopsis japonica group</taxon>
    </lineage>
</organism>
<dbReference type="EMBL" id="CP003410">
    <property type="protein sequence ID" value="AGM06921.1"/>
    <property type="molecule type" value="Genomic_DNA"/>
</dbReference>
<dbReference type="InterPro" id="IPR052754">
    <property type="entry name" value="NTPase_KAP_P-loop"/>
</dbReference>
<feature type="transmembrane region" description="Helical" evidence="2">
    <location>
        <begin position="426"/>
        <end position="444"/>
    </location>
</feature>
<feature type="region of interest" description="Disordered" evidence="1">
    <location>
        <begin position="661"/>
        <end position="707"/>
    </location>
</feature>
<dbReference type="RefSeq" id="WP_016334673.1">
    <property type="nucleotide sequence ID" value="NC_021252.1"/>
</dbReference>
<evidence type="ECO:0000313" key="4">
    <source>
        <dbReference type="EMBL" id="AGM06921.1"/>
    </source>
</evidence>
<name>R4T3F4_9PSEU</name>
<dbReference type="KEGG" id="aoi:AORI_4336"/>
<keyword evidence="2" id="KW-1133">Transmembrane helix</keyword>
<evidence type="ECO:0000259" key="3">
    <source>
        <dbReference type="Pfam" id="PF07693"/>
    </source>
</evidence>
<feature type="domain" description="KAP NTPase" evidence="3">
    <location>
        <begin position="222"/>
        <end position="741"/>
    </location>
</feature>
<accession>R4T3F4</accession>
<dbReference type="Proteomes" id="UP000013968">
    <property type="component" value="Chromosome"/>
</dbReference>
<dbReference type="PANTHER" id="PTHR22674">
    <property type="entry name" value="NTPASE, KAP FAMILY P-LOOP DOMAIN-CONTAINING 1"/>
    <property type="match status" value="1"/>
</dbReference>
<dbReference type="AlphaFoldDB" id="R4T3F4"/>
<proteinExistence type="predicted"/>
<dbReference type="PANTHER" id="PTHR22674:SF6">
    <property type="entry name" value="NTPASE KAP FAMILY P-LOOP DOMAIN-CONTAINING PROTEIN 1"/>
    <property type="match status" value="1"/>
</dbReference>
<dbReference type="HOGENOM" id="CLU_335147_0_0_11"/>
<evidence type="ECO:0000256" key="1">
    <source>
        <dbReference type="SAM" id="MobiDB-lite"/>
    </source>
</evidence>